<dbReference type="SUPFAM" id="SSF55785">
    <property type="entry name" value="PYP-like sensor domain (PAS domain)"/>
    <property type="match status" value="1"/>
</dbReference>
<dbReference type="PANTHER" id="PTHR43531">
    <property type="entry name" value="PROTEIN ICFG"/>
    <property type="match status" value="1"/>
</dbReference>
<evidence type="ECO:0000256" key="5">
    <source>
        <dbReference type="SAM" id="Coils"/>
    </source>
</evidence>
<dbReference type="CDD" id="cd00130">
    <property type="entry name" value="PAS"/>
    <property type="match status" value="1"/>
</dbReference>
<dbReference type="InterPro" id="IPR000014">
    <property type="entry name" value="PAS"/>
</dbReference>
<dbReference type="InterPro" id="IPR035965">
    <property type="entry name" value="PAS-like_dom_sf"/>
</dbReference>
<evidence type="ECO:0000256" key="2">
    <source>
        <dbReference type="ARBA" id="ARBA00022500"/>
    </source>
</evidence>
<dbReference type="PROSITE" id="PS50885">
    <property type="entry name" value="HAMP"/>
    <property type="match status" value="1"/>
</dbReference>
<organism evidence="11 12">
    <name type="scientific">Caulobacter segnis</name>
    <dbReference type="NCBI Taxonomy" id="88688"/>
    <lineage>
        <taxon>Bacteria</taxon>
        <taxon>Pseudomonadati</taxon>
        <taxon>Pseudomonadota</taxon>
        <taxon>Alphaproteobacteria</taxon>
        <taxon>Caulobacterales</taxon>
        <taxon>Caulobacteraceae</taxon>
        <taxon>Caulobacter</taxon>
    </lineage>
</organism>
<dbReference type="CDD" id="cd11386">
    <property type="entry name" value="MCP_signal"/>
    <property type="match status" value="1"/>
</dbReference>
<dbReference type="Pfam" id="PF08447">
    <property type="entry name" value="PAS_3"/>
    <property type="match status" value="1"/>
</dbReference>
<proteinExistence type="inferred from homology"/>
<dbReference type="SUPFAM" id="SSF58104">
    <property type="entry name" value="Methyl-accepting chemotaxis protein (MCP) signaling domain"/>
    <property type="match status" value="1"/>
</dbReference>
<feature type="domain" description="HAMP" evidence="10">
    <location>
        <begin position="201"/>
        <end position="253"/>
    </location>
</feature>
<dbReference type="InterPro" id="IPR013655">
    <property type="entry name" value="PAS_fold_3"/>
</dbReference>
<evidence type="ECO:0000259" key="9">
    <source>
        <dbReference type="PROSITE" id="PS50113"/>
    </source>
</evidence>
<name>A0A2W5WKA7_9CAUL</name>
<dbReference type="NCBIfam" id="TIGR00229">
    <property type="entry name" value="sensory_box"/>
    <property type="match status" value="1"/>
</dbReference>
<dbReference type="Proteomes" id="UP000249393">
    <property type="component" value="Unassembled WGS sequence"/>
</dbReference>
<gene>
    <name evidence="11" type="ORF">DI526_10710</name>
</gene>
<dbReference type="PANTHER" id="PTHR43531:SF11">
    <property type="entry name" value="METHYL-ACCEPTING CHEMOTAXIS PROTEIN 3"/>
    <property type="match status" value="1"/>
</dbReference>
<feature type="non-terminal residue" evidence="11">
    <location>
        <position position="1"/>
    </location>
</feature>
<evidence type="ECO:0000256" key="6">
    <source>
        <dbReference type="SAM" id="MobiDB-lite"/>
    </source>
</evidence>
<evidence type="ECO:0000256" key="1">
    <source>
        <dbReference type="ARBA" id="ARBA00004370"/>
    </source>
</evidence>
<dbReference type="GO" id="GO:0007165">
    <property type="term" value="P:signal transduction"/>
    <property type="evidence" value="ECO:0007669"/>
    <property type="project" value="UniProtKB-KW"/>
</dbReference>
<reference evidence="11 12" key="1">
    <citation type="submission" date="2017-08" db="EMBL/GenBank/DDBJ databases">
        <title>Infants hospitalized years apart are colonized by the same room-sourced microbial strains.</title>
        <authorList>
            <person name="Brooks B."/>
            <person name="Olm M.R."/>
            <person name="Firek B.A."/>
            <person name="Baker R."/>
            <person name="Thomas B.C."/>
            <person name="Morowitz M.J."/>
            <person name="Banfield J.F."/>
        </authorList>
    </citation>
    <scope>NUCLEOTIDE SEQUENCE [LARGE SCALE GENOMIC DNA]</scope>
    <source>
        <strain evidence="11">S2_003_000_R2_4</strain>
    </source>
</reference>
<dbReference type="SMART" id="SM00283">
    <property type="entry name" value="MA"/>
    <property type="match status" value="1"/>
</dbReference>
<dbReference type="InterPro" id="IPR003660">
    <property type="entry name" value="HAMP_dom"/>
</dbReference>
<feature type="compositionally biased region" description="Low complexity" evidence="6">
    <location>
        <begin position="524"/>
        <end position="538"/>
    </location>
</feature>
<dbReference type="InterPro" id="IPR051310">
    <property type="entry name" value="MCP_chemotaxis"/>
</dbReference>
<dbReference type="EMBL" id="QFQZ01000029">
    <property type="protein sequence ID" value="PZR34278.1"/>
    <property type="molecule type" value="Genomic_DNA"/>
</dbReference>
<comment type="subcellular location">
    <subcellularLocation>
        <location evidence="1">Membrane</location>
    </subcellularLocation>
</comment>
<dbReference type="FunFam" id="1.10.287.950:FF:000001">
    <property type="entry name" value="Methyl-accepting chemotaxis sensory transducer"/>
    <property type="match status" value="1"/>
</dbReference>
<evidence type="ECO:0000259" key="7">
    <source>
        <dbReference type="PROSITE" id="PS50111"/>
    </source>
</evidence>
<keyword evidence="2" id="KW-0145">Chemotaxis</keyword>
<evidence type="ECO:0000256" key="4">
    <source>
        <dbReference type="PROSITE-ProRule" id="PRU00284"/>
    </source>
</evidence>
<feature type="region of interest" description="Disordered" evidence="6">
    <location>
        <begin position="507"/>
        <end position="552"/>
    </location>
</feature>
<feature type="domain" description="Methyl-accepting transducer" evidence="7">
    <location>
        <begin position="258"/>
        <end position="487"/>
    </location>
</feature>
<feature type="domain" description="PAS" evidence="8">
    <location>
        <begin position="101"/>
        <end position="131"/>
    </location>
</feature>
<feature type="compositionally biased region" description="Low complexity" evidence="6">
    <location>
        <begin position="507"/>
        <end position="516"/>
    </location>
</feature>
<feature type="coiled-coil region" evidence="5">
    <location>
        <begin position="234"/>
        <end position="314"/>
    </location>
</feature>
<keyword evidence="5" id="KW-0175">Coiled coil</keyword>
<dbReference type="Gene3D" id="3.30.450.20">
    <property type="entry name" value="PAS domain"/>
    <property type="match status" value="2"/>
</dbReference>
<comment type="caution">
    <text evidence="11">The sequence shown here is derived from an EMBL/GenBank/DDBJ whole genome shotgun (WGS) entry which is preliminary data.</text>
</comment>
<accession>A0A2W5WKA7</accession>
<evidence type="ECO:0000313" key="11">
    <source>
        <dbReference type="EMBL" id="PZR34278.1"/>
    </source>
</evidence>
<dbReference type="InterPro" id="IPR000700">
    <property type="entry name" value="PAS-assoc_C"/>
</dbReference>
<dbReference type="AlphaFoldDB" id="A0A2W5WKA7"/>
<evidence type="ECO:0000259" key="8">
    <source>
        <dbReference type="PROSITE" id="PS50112"/>
    </source>
</evidence>
<dbReference type="GO" id="GO:0016020">
    <property type="term" value="C:membrane"/>
    <property type="evidence" value="ECO:0007669"/>
    <property type="project" value="UniProtKB-SubCell"/>
</dbReference>
<sequence length="552" mass="59184">TEHEADIRKELPKFSVAKLIGSNIDIFHKNPSHQRNMLAKLTTPHAATIRVGKLAFDLLVTPLRTGGKTTGFVVEWADAKERLLNVDYAAQIAAISRSQAVIAFELDGTIIDANENFLKTMGYAAHEVIGRKHSMFVEPAYRDSQDYADFWDRLKRGEYQAAEFKRIGKGGTSVTIQGSYNPIIDDKGKVVKVVKFATDVTKRVEAVGEIAQALTALAKGDLDQRIDKAFIPELDQLRLDLNRAIETLRGTMQQVGRTAETIKAGTEEIRSSSDDMSKRTEQQAASLEETAAALDEITATVKRAAENAKQASSAASSARGDVERSGGVMREAVQAMGEIEHSSGQITQIIGVIDEIAFQTNLLALNAGVEAARAGEAGRGFAVVAQEVRALAQRSADAAKEIKTLIASSTAQVGRGVKLVGDTGQALSQIVEKVTQIDALISEIATSSQEQAVGLNEVNAAVNQMDQVTQQNAAMVEEATAAAHSLREETVVLANLIGEFQLGAATSEARRPAATRTPPPAAAAPPRTETRAASRPTAIGNTALKTESWEEF</sequence>
<comment type="similarity">
    <text evidence="3">Belongs to the methyl-accepting chemotaxis (MCP) protein family.</text>
</comment>
<dbReference type="Gene3D" id="1.10.287.950">
    <property type="entry name" value="Methyl-accepting chemotaxis protein"/>
    <property type="match status" value="1"/>
</dbReference>
<keyword evidence="4" id="KW-0807">Transducer</keyword>
<feature type="domain" description="PAC" evidence="9">
    <location>
        <begin position="160"/>
        <end position="212"/>
    </location>
</feature>
<dbReference type="SMART" id="SM00304">
    <property type="entry name" value="HAMP"/>
    <property type="match status" value="1"/>
</dbReference>
<dbReference type="InterPro" id="IPR004089">
    <property type="entry name" value="MCPsignal_dom"/>
</dbReference>
<protein>
    <submittedName>
        <fullName evidence="11">Chemotaxis protein</fullName>
    </submittedName>
</protein>
<evidence type="ECO:0000313" key="12">
    <source>
        <dbReference type="Proteomes" id="UP000249393"/>
    </source>
</evidence>
<dbReference type="PROSITE" id="PS50112">
    <property type="entry name" value="PAS"/>
    <property type="match status" value="1"/>
</dbReference>
<evidence type="ECO:0000256" key="3">
    <source>
        <dbReference type="ARBA" id="ARBA00029447"/>
    </source>
</evidence>
<evidence type="ECO:0000259" key="10">
    <source>
        <dbReference type="PROSITE" id="PS50885"/>
    </source>
</evidence>
<dbReference type="GO" id="GO:0006935">
    <property type="term" value="P:chemotaxis"/>
    <property type="evidence" value="ECO:0007669"/>
    <property type="project" value="UniProtKB-KW"/>
</dbReference>
<dbReference type="Pfam" id="PF00015">
    <property type="entry name" value="MCPsignal"/>
    <property type="match status" value="1"/>
</dbReference>
<dbReference type="PROSITE" id="PS50113">
    <property type="entry name" value="PAC"/>
    <property type="match status" value="1"/>
</dbReference>
<dbReference type="PROSITE" id="PS50111">
    <property type="entry name" value="CHEMOTAXIS_TRANSDUC_2"/>
    <property type="match status" value="1"/>
</dbReference>